<dbReference type="Proteomes" id="UP000693687">
    <property type="component" value="Segment"/>
</dbReference>
<protein>
    <recommendedName>
        <fullName evidence="3">Minor tail protein</fullName>
    </recommendedName>
</protein>
<evidence type="ECO:0000313" key="1">
    <source>
        <dbReference type="EMBL" id="QWY81049.1"/>
    </source>
</evidence>
<proteinExistence type="predicted"/>
<dbReference type="EMBL" id="MW712732">
    <property type="protein sequence ID" value="QWY81049.1"/>
    <property type="molecule type" value="Genomic_DNA"/>
</dbReference>
<sequence length="107" mass="11455">MMIDADDYTVNLTSHTTLANIPSGAIIAVSESLTGKSVTSAGWVKADPTVFPEVTGDTGEAVIVYKHTGTSSTSTLLSYHDSPTYQFVIPNGSDIRVIWPTDGFIRF</sequence>
<accession>A0A8F3E5E2</accession>
<evidence type="ECO:0000313" key="2">
    <source>
        <dbReference type="Proteomes" id="UP000693687"/>
    </source>
</evidence>
<organism evidence="1 2">
    <name type="scientific">Mycobacterium phage Burton</name>
    <dbReference type="NCBI Taxonomy" id="2836019"/>
    <lineage>
        <taxon>Viruses</taxon>
        <taxon>Duplodnaviria</taxon>
        <taxon>Heunggongvirae</taxon>
        <taxon>Uroviricota</taxon>
        <taxon>Caudoviricetes</taxon>
        <taxon>Fromanvirus</taxon>
        <taxon>Fromanvirus museum</taxon>
    </lineage>
</organism>
<reference evidence="1" key="1">
    <citation type="submission" date="2021-03" db="EMBL/GenBank/DDBJ databases">
        <authorList>
            <person name="Ayuk M.A."/>
            <person name="Robinson C.J."/>
            <person name="Anderson W.A."/>
            <person name="Gugssa A."/>
            <person name="Somiranjan G."/>
            <person name="Allen-Mcfarlane R.F."/>
            <person name="Moore M."/>
            <person name="Davis A."/>
            <person name="Oduguwa K."/>
            <person name="Anike A.C."/>
            <person name="Hodgson K."/>
            <person name="Anozie O.M."/>
            <person name="Anyia G."/>
            <person name="Belai M.H."/>
            <person name="Britford J.S."/>
            <person name="Brown T.M."/>
            <person name="Bushrod L.M."/>
            <person name="Cason K.M."/>
            <person name="Clark A.S."/>
            <person name="Clay C.B."/>
            <person name="Dykes K.M."/>
            <person name="Gary T.D."/>
            <person name="Graham K.R."/>
            <person name="Green I.M."/>
            <person name="Hill I.C."/>
            <person name="Jarmon D.A."/>
            <person name="Mason C.D."/>
            <person name="Mongo I."/>
            <person name="Sims A.M."/>
            <person name="Tailey I.L."/>
            <person name="Tate L."/>
            <person name="Toingar J.A."/>
            <person name="Townsend M."/>
            <person name="Young J.A."/>
            <person name="Le K.B."/>
            <person name="Garlena R.A."/>
            <person name="Russell D.A."/>
            <person name="Jacobs-Sera D."/>
            <person name="Hatfull G.F."/>
        </authorList>
    </citation>
    <scope>NUCLEOTIDE SEQUENCE</scope>
</reference>
<evidence type="ECO:0008006" key="3">
    <source>
        <dbReference type="Google" id="ProtNLM"/>
    </source>
</evidence>
<gene>
    <name evidence="1" type="primary">34</name>
    <name evidence="1" type="ORF">SEA_BURTON_34</name>
</gene>
<name>A0A8F3E5E2_9CAUD</name>